<protein>
    <submittedName>
        <fullName evidence="4">Uncharacterized protein isoform X1</fullName>
    </submittedName>
</protein>
<dbReference type="PANTHER" id="PTHR35481">
    <property type="entry name" value="DNA-DIRECTED RNA POLYMERASE SUBUNIT ALPHA"/>
    <property type="match status" value="1"/>
</dbReference>
<dbReference type="RefSeq" id="XP_071921700.1">
    <property type="nucleotide sequence ID" value="XM_072065599.1"/>
</dbReference>
<evidence type="ECO:0000256" key="1">
    <source>
        <dbReference type="SAM" id="MobiDB-lite"/>
    </source>
</evidence>
<feature type="region of interest" description="Disordered" evidence="1">
    <location>
        <begin position="1"/>
        <end position="69"/>
    </location>
</feature>
<feature type="compositionally biased region" description="Low complexity" evidence="1">
    <location>
        <begin position="18"/>
        <end position="36"/>
    </location>
</feature>
<proteinExistence type="predicted"/>
<dbReference type="Proteomes" id="UP001652660">
    <property type="component" value="Chromosome 9e"/>
</dbReference>
<keyword evidence="3" id="KW-1185">Reference proteome</keyword>
<dbReference type="InterPro" id="IPR057225">
    <property type="entry name" value="DUF7903"/>
</dbReference>
<dbReference type="PANTHER" id="PTHR35481:SF1">
    <property type="entry name" value="DNA-DIRECTED RNA POLYMERASE SUBUNIT ALPHA"/>
    <property type="match status" value="1"/>
</dbReference>
<name>A0ABM4VQ85_COFAR</name>
<organism evidence="3 4">
    <name type="scientific">Coffea arabica</name>
    <name type="common">Arabian coffee</name>
    <dbReference type="NCBI Taxonomy" id="13443"/>
    <lineage>
        <taxon>Eukaryota</taxon>
        <taxon>Viridiplantae</taxon>
        <taxon>Streptophyta</taxon>
        <taxon>Embryophyta</taxon>
        <taxon>Tracheophyta</taxon>
        <taxon>Spermatophyta</taxon>
        <taxon>Magnoliopsida</taxon>
        <taxon>eudicotyledons</taxon>
        <taxon>Gunneridae</taxon>
        <taxon>Pentapetalae</taxon>
        <taxon>asterids</taxon>
        <taxon>lamiids</taxon>
        <taxon>Gentianales</taxon>
        <taxon>Rubiaceae</taxon>
        <taxon>Ixoroideae</taxon>
        <taxon>Gardenieae complex</taxon>
        <taxon>Bertiereae - Coffeeae clade</taxon>
        <taxon>Coffeeae</taxon>
        <taxon>Coffea</taxon>
    </lineage>
</organism>
<sequence length="428" mass="48302">MAAYIPPHKRHSRGGGSSSSSAINPSPSLTPESLSPHFKRGLNLRSSFSDKKKNNRDRGKGGGGGGGQKIIYDQNAVSKWFPVGLAASSGDDTDNNDTNFMSLTRLQPISVESFQRKSGEKPLSLVLNHDRVKECSEERSVFMENPWLFAAETVMQDLLSAFQRVQNEVEDNKLEEVKPTLVARFGQILFHGGQSTLPESSLRQLKRSFYTSVSASYMEYIVNDVVPKCMFDFEEEKEIYHIKLSDNMKPDSTISCKCTLAKDREKLEFYKIEWNQVRHLVVDMSCLDKDLDLRLMLCTKRIIKTLTDNEIECIKSLIGSAILDPEVKGGLRWPLGMDSSGDRYAVVGVWHVNAKSFRNSSIRLKVRHADRFDFRTSSGEVSREVAMKMKGIVSNLPEQTKQDDLLHEMLSSNLKLIWENCLCFSSIP</sequence>
<dbReference type="Pfam" id="PF25475">
    <property type="entry name" value="DUF7903"/>
    <property type="match status" value="1"/>
</dbReference>
<reference evidence="4" key="1">
    <citation type="submission" date="2025-08" db="UniProtKB">
        <authorList>
            <consortium name="RefSeq"/>
        </authorList>
    </citation>
    <scope>IDENTIFICATION</scope>
    <source>
        <tissue evidence="4">Leaves</tissue>
    </source>
</reference>
<accession>A0ABM4VQ85</accession>
<feature type="domain" description="DUF7903" evidence="2">
    <location>
        <begin position="67"/>
        <end position="420"/>
    </location>
</feature>
<evidence type="ECO:0000313" key="4">
    <source>
        <dbReference type="RefSeq" id="XP_071921700.1"/>
    </source>
</evidence>
<feature type="compositionally biased region" description="Basic and acidic residues" evidence="1">
    <location>
        <begin position="48"/>
        <end position="60"/>
    </location>
</feature>
<gene>
    <name evidence="4" type="primary">LOC140014555</name>
</gene>
<dbReference type="GeneID" id="140014555"/>
<evidence type="ECO:0000259" key="2">
    <source>
        <dbReference type="Pfam" id="PF25475"/>
    </source>
</evidence>
<evidence type="ECO:0000313" key="3">
    <source>
        <dbReference type="Proteomes" id="UP001652660"/>
    </source>
</evidence>